<dbReference type="SMART" id="SM00347">
    <property type="entry name" value="HTH_MARR"/>
    <property type="match status" value="1"/>
</dbReference>
<comment type="caution">
    <text evidence="2">The sequence shown here is derived from an EMBL/GenBank/DDBJ whole genome shotgun (WGS) entry which is preliminary data.</text>
</comment>
<dbReference type="InterPro" id="IPR036388">
    <property type="entry name" value="WH-like_DNA-bd_sf"/>
</dbReference>
<dbReference type="InterPro" id="IPR036390">
    <property type="entry name" value="WH_DNA-bd_sf"/>
</dbReference>
<accession>A0A1S1RAP1</accession>
<dbReference type="PANTHER" id="PTHR33164:SF57">
    <property type="entry name" value="MARR-FAMILY TRANSCRIPTIONAL REGULATOR"/>
    <property type="match status" value="1"/>
</dbReference>
<dbReference type="OrthoDB" id="3239785at2"/>
<dbReference type="GO" id="GO:0003700">
    <property type="term" value="F:DNA-binding transcription factor activity"/>
    <property type="evidence" value="ECO:0007669"/>
    <property type="project" value="InterPro"/>
</dbReference>
<dbReference type="PROSITE" id="PS50995">
    <property type="entry name" value="HTH_MARR_2"/>
    <property type="match status" value="1"/>
</dbReference>
<dbReference type="SUPFAM" id="SSF46785">
    <property type="entry name" value="Winged helix' DNA-binding domain"/>
    <property type="match status" value="1"/>
</dbReference>
<organism evidence="2 3">
    <name type="scientific">Parafrankia colletiae</name>
    <dbReference type="NCBI Taxonomy" id="573497"/>
    <lineage>
        <taxon>Bacteria</taxon>
        <taxon>Bacillati</taxon>
        <taxon>Actinomycetota</taxon>
        <taxon>Actinomycetes</taxon>
        <taxon>Frankiales</taxon>
        <taxon>Frankiaceae</taxon>
        <taxon>Parafrankia</taxon>
    </lineage>
</organism>
<dbReference type="Pfam" id="PF01047">
    <property type="entry name" value="MarR"/>
    <property type="match status" value="1"/>
</dbReference>
<dbReference type="InterPro" id="IPR039422">
    <property type="entry name" value="MarR/SlyA-like"/>
</dbReference>
<dbReference type="InterPro" id="IPR000835">
    <property type="entry name" value="HTH_MarR-typ"/>
</dbReference>
<keyword evidence="3" id="KW-1185">Reference proteome</keyword>
<evidence type="ECO:0000313" key="2">
    <source>
        <dbReference type="EMBL" id="OHV42332.1"/>
    </source>
</evidence>
<dbReference type="Proteomes" id="UP000179627">
    <property type="component" value="Unassembled WGS sequence"/>
</dbReference>
<sequence>MQDSLRDLERELMLLSRHHILPAAARRRRAPHLDRSAYLLLSRLEAEGPMSIGQLAEAFSLDVSTVNRQTAAMLQAGLAERIPDPDGGLARKLAITPEGARRVAEYREIVLSHLGDLVGDWSPDDVRTFADMVERLNAGIETRHGQRVWPRPARLPAQ</sequence>
<dbReference type="GO" id="GO:0006950">
    <property type="term" value="P:response to stress"/>
    <property type="evidence" value="ECO:0007669"/>
    <property type="project" value="TreeGrafter"/>
</dbReference>
<proteinExistence type="predicted"/>
<dbReference type="AlphaFoldDB" id="A0A1S1RAP1"/>
<feature type="domain" description="HTH marR-type" evidence="1">
    <location>
        <begin position="5"/>
        <end position="138"/>
    </location>
</feature>
<dbReference type="Gene3D" id="1.10.10.10">
    <property type="entry name" value="Winged helix-like DNA-binding domain superfamily/Winged helix DNA-binding domain"/>
    <property type="match status" value="1"/>
</dbReference>
<evidence type="ECO:0000259" key="1">
    <source>
        <dbReference type="PROSITE" id="PS50995"/>
    </source>
</evidence>
<name>A0A1S1RAP1_9ACTN</name>
<evidence type="ECO:0000313" key="3">
    <source>
        <dbReference type="Proteomes" id="UP000179627"/>
    </source>
</evidence>
<protein>
    <submittedName>
        <fullName evidence="2">Transcriptional regulator</fullName>
    </submittedName>
</protein>
<gene>
    <name evidence="2" type="ORF">CC117_12230</name>
</gene>
<dbReference type="EMBL" id="MBLM01000047">
    <property type="protein sequence ID" value="OHV42332.1"/>
    <property type="molecule type" value="Genomic_DNA"/>
</dbReference>
<dbReference type="PANTHER" id="PTHR33164">
    <property type="entry name" value="TRANSCRIPTIONAL REGULATOR, MARR FAMILY"/>
    <property type="match status" value="1"/>
</dbReference>
<reference evidence="3" key="1">
    <citation type="submission" date="2016-07" db="EMBL/GenBank/DDBJ databases">
        <title>Sequence Frankia sp. strain CcI1.17.</title>
        <authorList>
            <person name="Ghodhbane-Gtari F."/>
            <person name="Swanson E."/>
            <person name="Gueddou A."/>
            <person name="Morris K."/>
            <person name="Hezbri K."/>
            <person name="Ktari A."/>
            <person name="Nouioui I."/>
            <person name="Abebe-Akele F."/>
            <person name="Simpson S."/>
            <person name="Thomas K."/>
            <person name="Gtari M."/>
            <person name="Tisa L.S."/>
            <person name="Hurst S."/>
        </authorList>
    </citation>
    <scope>NUCLEOTIDE SEQUENCE [LARGE SCALE GENOMIC DNA]</scope>
    <source>
        <strain evidence="3">Cc1.17</strain>
    </source>
</reference>
<dbReference type="RefSeq" id="WP_071082979.1">
    <property type="nucleotide sequence ID" value="NZ_MBLM01000047.1"/>
</dbReference>